<dbReference type="PATRIC" id="fig|1121439.3.peg.1315"/>
<protein>
    <submittedName>
        <fullName evidence="5">AraC protein arabinose-binding/dimerization</fullName>
    </submittedName>
</protein>
<dbReference type="InterPro" id="IPR037923">
    <property type="entry name" value="HTH-like"/>
</dbReference>
<dbReference type="InterPro" id="IPR014710">
    <property type="entry name" value="RmlC-like_jellyroll"/>
</dbReference>
<dbReference type="SUPFAM" id="SSF46689">
    <property type="entry name" value="Homeodomain-like"/>
    <property type="match status" value="2"/>
</dbReference>
<evidence type="ECO:0000259" key="4">
    <source>
        <dbReference type="PROSITE" id="PS01124"/>
    </source>
</evidence>
<gene>
    <name evidence="5" type="ORF">dsat_0096</name>
</gene>
<feature type="domain" description="HTH araC/xylS-type" evidence="4">
    <location>
        <begin position="182"/>
        <end position="279"/>
    </location>
</feature>
<dbReference type="PANTHER" id="PTHR46796">
    <property type="entry name" value="HTH-TYPE TRANSCRIPTIONAL ACTIVATOR RHAS-RELATED"/>
    <property type="match status" value="1"/>
</dbReference>
<evidence type="ECO:0000313" key="5">
    <source>
        <dbReference type="EMBL" id="EPR34448.1"/>
    </source>
</evidence>
<dbReference type="Pfam" id="PF12833">
    <property type="entry name" value="HTH_18"/>
    <property type="match status" value="1"/>
</dbReference>
<dbReference type="GO" id="GO:0003700">
    <property type="term" value="F:DNA-binding transcription factor activity"/>
    <property type="evidence" value="ECO:0007669"/>
    <property type="project" value="InterPro"/>
</dbReference>
<dbReference type="PANTHER" id="PTHR46796:SF2">
    <property type="entry name" value="TRANSCRIPTIONAL REGULATORY PROTEIN"/>
    <property type="match status" value="1"/>
</dbReference>
<dbReference type="eggNOG" id="COG2207">
    <property type="taxonomic scope" value="Bacteria"/>
</dbReference>
<dbReference type="InterPro" id="IPR009057">
    <property type="entry name" value="Homeodomain-like_sf"/>
</dbReference>
<dbReference type="OrthoDB" id="112032at2"/>
<reference evidence="5 6" key="1">
    <citation type="journal article" date="2013" name="Genome Announc.">
        <title>Draft genome sequences for three mercury-methylating, sulfate-reducing bacteria.</title>
        <authorList>
            <person name="Brown S.D."/>
            <person name="Hurt R.A.Jr."/>
            <person name="Gilmour C.C."/>
            <person name="Elias D.A."/>
        </authorList>
    </citation>
    <scope>NUCLEOTIDE SEQUENCE [LARGE SCALE GENOMIC DNA]</scope>
    <source>
        <strain evidence="5 6">DSM 16529</strain>
    </source>
</reference>
<dbReference type="RefSeq" id="WP_020885502.1">
    <property type="nucleotide sequence ID" value="NZ_ATHI01000011.1"/>
</dbReference>
<evidence type="ECO:0000256" key="3">
    <source>
        <dbReference type="ARBA" id="ARBA00023163"/>
    </source>
</evidence>
<name>S7UQ49_9BACT</name>
<dbReference type="InterPro" id="IPR050204">
    <property type="entry name" value="AraC_XylS_family_regulators"/>
</dbReference>
<evidence type="ECO:0000313" key="6">
    <source>
        <dbReference type="Proteomes" id="UP000014975"/>
    </source>
</evidence>
<accession>S7UQ49</accession>
<dbReference type="SUPFAM" id="SSF51215">
    <property type="entry name" value="Regulatory protein AraC"/>
    <property type="match status" value="1"/>
</dbReference>
<dbReference type="InterPro" id="IPR003313">
    <property type="entry name" value="AraC-bd"/>
</dbReference>
<keyword evidence="6" id="KW-1185">Reference proteome</keyword>
<dbReference type="STRING" id="1121439.dsat_0096"/>
<dbReference type="Proteomes" id="UP000014975">
    <property type="component" value="Unassembled WGS sequence"/>
</dbReference>
<dbReference type="AlphaFoldDB" id="S7UQ49"/>
<keyword evidence="2" id="KW-0238">DNA-binding</keyword>
<proteinExistence type="predicted"/>
<dbReference type="EMBL" id="ATHI01000011">
    <property type="protein sequence ID" value="EPR34448.1"/>
    <property type="molecule type" value="Genomic_DNA"/>
</dbReference>
<dbReference type="Pfam" id="PF02311">
    <property type="entry name" value="AraC_binding"/>
    <property type="match status" value="1"/>
</dbReference>
<dbReference type="SMART" id="SM00342">
    <property type="entry name" value="HTH_ARAC"/>
    <property type="match status" value="1"/>
</dbReference>
<comment type="caution">
    <text evidence="5">The sequence shown here is derived from an EMBL/GenBank/DDBJ whole genome shotgun (WGS) entry which is preliminary data.</text>
</comment>
<dbReference type="GO" id="GO:0043565">
    <property type="term" value="F:sequence-specific DNA binding"/>
    <property type="evidence" value="ECO:0007669"/>
    <property type="project" value="InterPro"/>
</dbReference>
<organism evidence="5 6">
    <name type="scientific">Alkalidesulfovibrio alkalitolerans DSM 16529</name>
    <dbReference type="NCBI Taxonomy" id="1121439"/>
    <lineage>
        <taxon>Bacteria</taxon>
        <taxon>Pseudomonadati</taxon>
        <taxon>Thermodesulfobacteriota</taxon>
        <taxon>Desulfovibrionia</taxon>
        <taxon>Desulfovibrionales</taxon>
        <taxon>Desulfovibrionaceae</taxon>
        <taxon>Alkalidesulfovibrio</taxon>
    </lineage>
</organism>
<dbReference type="Gene3D" id="2.60.120.10">
    <property type="entry name" value="Jelly Rolls"/>
    <property type="match status" value="1"/>
</dbReference>
<evidence type="ECO:0000256" key="1">
    <source>
        <dbReference type="ARBA" id="ARBA00023015"/>
    </source>
</evidence>
<keyword evidence="1" id="KW-0805">Transcription regulation</keyword>
<dbReference type="PROSITE" id="PS01124">
    <property type="entry name" value="HTH_ARAC_FAMILY_2"/>
    <property type="match status" value="1"/>
</dbReference>
<evidence type="ECO:0000256" key="2">
    <source>
        <dbReference type="ARBA" id="ARBA00023125"/>
    </source>
</evidence>
<keyword evidence="3" id="KW-0804">Transcription</keyword>
<dbReference type="Gene3D" id="1.10.10.60">
    <property type="entry name" value="Homeodomain-like"/>
    <property type="match status" value="2"/>
</dbReference>
<dbReference type="InterPro" id="IPR018060">
    <property type="entry name" value="HTH_AraC"/>
</dbReference>
<sequence>MSRDAGQATAPIPEKARYWRDGCLPGLELLSATFVTHRFKPHVHDTYAIGVCLSGAEGFAHQGRRHVLTPGSVVTINPGEAHTGEAAVPEGWVYRMFYPHPDLVRGMLDLGDGPPPCFSAPLAHDAQAARDVARLHAALSALPLDLARAGLFCEVFGNLFARHAKARPHGEEGERRAAKGVERARERMEADLAGEMRLDDLAALAGLSPWHFLRSFRQRFGLTPHAWLVQRRAALAAEHMRCGMPPAQAALEAGFADQSHLARHFKRVYGVTPGTYARGNFVQAGDAAAV</sequence>